<dbReference type="EMBL" id="JBJUIK010000001">
    <property type="protein sequence ID" value="KAL3538387.1"/>
    <property type="molecule type" value="Genomic_DNA"/>
</dbReference>
<protein>
    <submittedName>
        <fullName evidence="2">Uncharacterized protein</fullName>
    </submittedName>
</protein>
<gene>
    <name evidence="2" type="ORF">ACH5RR_001742</name>
    <name evidence="3" type="ORF">ACH5RR_001753</name>
</gene>
<name>A0ABD3B4P4_9GENT</name>
<evidence type="ECO:0000313" key="2">
    <source>
        <dbReference type="EMBL" id="KAL3538376.1"/>
    </source>
</evidence>
<feature type="region of interest" description="Disordered" evidence="1">
    <location>
        <begin position="97"/>
        <end position="144"/>
    </location>
</feature>
<dbReference type="AlphaFoldDB" id="A0ABD3B4P4"/>
<dbReference type="EMBL" id="JBJUIK010000001">
    <property type="protein sequence ID" value="KAL3538376.1"/>
    <property type="molecule type" value="Genomic_DNA"/>
</dbReference>
<feature type="compositionally biased region" description="Acidic residues" evidence="1">
    <location>
        <begin position="134"/>
        <end position="144"/>
    </location>
</feature>
<reference evidence="2 4" key="1">
    <citation type="submission" date="2024-11" db="EMBL/GenBank/DDBJ databases">
        <title>A near-complete genome assembly of Cinchona calisaya.</title>
        <authorList>
            <person name="Lian D.C."/>
            <person name="Zhao X.W."/>
            <person name="Wei L."/>
        </authorList>
    </citation>
    <scope>NUCLEOTIDE SEQUENCE [LARGE SCALE GENOMIC DNA]</scope>
    <source>
        <tissue evidence="2">Nenye</tissue>
    </source>
</reference>
<evidence type="ECO:0000313" key="3">
    <source>
        <dbReference type="EMBL" id="KAL3538387.1"/>
    </source>
</evidence>
<evidence type="ECO:0000313" key="4">
    <source>
        <dbReference type="Proteomes" id="UP001630127"/>
    </source>
</evidence>
<sequence length="144" mass="15202">MPLSPNDEDFLQIGQSEILTGRAGVLEELNPEINPEFFPSALEKEKDEDGSKDAELRGSRYEEIEGLETGSDNFAEAEDAVGTGLTDDKAAEAGKICAGVDAPLPGERKSCTWGTDGGEELDKGNGFGLQQGLAEDEAPGEGKL</sequence>
<comment type="caution">
    <text evidence="2">The sequence shown here is derived from an EMBL/GenBank/DDBJ whole genome shotgun (WGS) entry which is preliminary data.</text>
</comment>
<feature type="region of interest" description="Disordered" evidence="1">
    <location>
        <begin position="39"/>
        <end position="81"/>
    </location>
</feature>
<feature type="compositionally biased region" description="Basic and acidic residues" evidence="1">
    <location>
        <begin position="42"/>
        <end position="63"/>
    </location>
</feature>
<dbReference type="Proteomes" id="UP001630127">
    <property type="component" value="Unassembled WGS sequence"/>
</dbReference>
<evidence type="ECO:0000256" key="1">
    <source>
        <dbReference type="SAM" id="MobiDB-lite"/>
    </source>
</evidence>
<proteinExistence type="predicted"/>
<keyword evidence="4" id="KW-1185">Reference proteome</keyword>
<organism evidence="2 4">
    <name type="scientific">Cinchona calisaya</name>
    <dbReference type="NCBI Taxonomy" id="153742"/>
    <lineage>
        <taxon>Eukaryota</taxon>
        <taxon>Viridiplantae</taxon>
        <taxon>Streptophyta</taxon>
        <taxon>Embryophyta</taxon>
        <taxon>Tracheophyta</taxon>
        <taxon>Spermatophyta</taxon>
        <taxon>Magnoliopsida</taxon>
        <taxon>eudicotyledons</taxon>
        <taxon>Gunneridae</taxon>
        <taxon>Pentapetalae</taxon>
        <taxon>asterids</taxon>
        <taxon>lamiids</taxon>
        <taxon>Gentianales</taxon>
        <taxon>Rubiaceae</taxon>
        <taxon>Cinchonoideae</taxon>
        <taxon>Cinchoneae</taxon>
        <taxon>Cinchona</taxon>
    </lineage>
</organism>
<accession>A0ABD3B4P4</accession>